<feature type="signal peptide" evidence="7">
    <location>
        <begin position="1"/>
        <end position="24"/>
    </location>
</feature>
<dbReference type="Pfam" id="PF04205">
    <property type="entry name" value="FMN_bind"/>
    <property type="match status" value="1"/>
</dbReference>
<dbReference type="SMART" id="SM00900">
    <property type="entry name" value="FMN_bind"/>
    <property type="match status" value="1"/>
</dbReference>
<keyword evidence="6" id="KW-1133">Transmembrane helix</keyword>
<comment type="caution">
    <text evidence="10">The sequence shown here is derived from an EMBL/GenBank/DDBJ whole genome shotgun (WGS) entry which is preliminary data.</text>
</comment>
<keyword evidence="6" id="KW-1278">Translocase</keyword>
<dbReference type="NCBIfam" id="TIGR01947">
    <property type="entry name" value="rnfG"/>
    <property type="match status" value="1"/>
</dbReference>
<dbReference type="InterPro" id="IPR010209">
    <property type="entry name" value="Ion_transpt_RnfG/RsxG"/>
</dbReference>
<comment type="function">
    <text evidence="6">Part of a membrane-bound complex that couples electron transfer with translocation of ions across the membrane.</text>
</comment>
<sequence>MKRSITKNGSLLALFALLCTALVASVNQFTFERIKTQQDLELMRTLHQIIPDSIHDNALIEHCILIHDEQVLGVDEPLPAYIATLKGEGVAIAMETVAPDGYNGKIKIIVAINTLGEVLGVRTLNHNETPGLGDKIDLRKSSWVTAFNQMSITSAQDKRWAVKKDGGQFDQFTGATITPRAYVGAIKRTLLYFNANKAELMNRPANCEVNYE</sequence>
<reference evidence="9 12" key="2">
    <citation type="submission" date="2021-05" db="EMBL/GenBank/DDBJ databases">
        <title>Molecular characterization for Shewanella algae harboring chromosomal blaOXA-55-like strains isolated from clinical and environment sample.</title>
        <authorList>
            <person name="Ohama Y."/>
            <person name="Aoki K."/>
            <person name="Harada S."/>
            <person name="Moriya K."/>
            <person name="Ishii Y."/>
            <person name="Tateda K."/>
        </authorList>
    </citation>
    <scope>NUCLEOTIDE SEQUENCE [LARGE SCALE GENOMIC DNA]</scope>
    <source>
        <strain evidence="9 12">MBTL60-118</strain>
    </source>
</reference>
<keyword evidence="7" id="KW-0732">Signal</keyword>
<keyword evidence="12" id="KW-1185">Reference proteome</keyword>
<keyword evidence="2 6" id="KW-0597">Phosphoprotein</keyword>
<feature type="domain" description="FMN-binding" evidence="8">
    <location>
        <begin position="101"/>
        <end position="193"/>
    </location>
</feature>
<dbReference type="EMBL" id="MCBT01000001">
    <property type="protein sequence ID" value="OEG75778.1"/>
    <property type="molecule type" value="Genomic_DNA"/>
</dbReference>
<evidence type="ECO:0000259" key="8">
    <source>
        <dbReference type="SMART" id="SM00900"/>
    </source>
</evidence>
<keyword evidence="5 6" id="KW-0249">Electron transport</keyword>
<evidence type="ECO:0000256" key="2">
    <source>
        <dbReference type="ARBA" id="ARBA00022553"/>
    </source>
</evidence>
<organism evidence="10 11">
    <name type="scientific">Shewanella colwelliana</name>
    <name type="common">Alteromonas colwelliana</name>
    <dbReference type="NCBI Taxonomy" id="23"/>
    <lineage>
        <taxon>Bacteria</taxon>
        <taxon>Pseudomonadati</taxon>
        <taxon>Pseudomonadota</taxon>
        <taxon>Gammaproteobacteria</taxon>
        <taxon>Alteromonadales</taxon>
        <taxon>Shewanellaceae</taxon>
        <taxon>Shewanella</taxon>
    </lineage>
</organism>
<evidence type="ECO:0000313" key="10">
    <source>
        <dbReference type="EMBL" id="OEG75778.1"/>
    </source>
</evidence>
<comment type="cofactor">
    <cofactor evidence="6">
        <name>FMN</name>
        <dbReference type="ChEBI" id="CHEBI:58210"/>
    </cofactor>
</comment>
<gene>
    <name evidence="6 9" type="primary">rnfG</name>
    <name evidence="10" type="ORF">BEL05_16270</name>
    <name evidence="9" type="ORF">TUM3794_25260</name>
</gene>
<dbReference type="EC" id="7.-.-.-" evidence="6"/>
<dbReference type="InterPro" id="IPR007329">
    <property type="entry name" value="FMN-bd"/>
</dbReference>
<evidence type="ECO:0000313" key="11">
    <source>
        <dbReference type="Proteomes" id="UP000095230"/>
    </source>
</evidence>
<dbReference type="AlphaFoldDB" id="A0A1E5J0P7"/>
<keyword evidence="4 6" id="KW-0288">FMN</keyword>
<dbReference type="RefSeq" id="WP_028765025.1">
    <property type="nucleotide sequence ID" value="NZ_BPEU01000017.1"/>
</dbReference>
<keyword evidence="1 6" id="KW-0813">Transport</keyword>
<dbReference type="PIRSF" id="PIRSF006091">
    <property type="entry name" value="E_trnsport_RnfG"/>
    <property type="match status" value="1"/>
</dbReference>
<accession>A0A1E5J0P7</accession>
<evidence type="ECO:0000256" key="5">
    <source>
        <dbReference type="ARBA" id="ARBA00022982"/>
    </source>
</evidence>
<dbReference type="STRING" id="23.BEL05_16270"/>
<protein>
    <recommendedName>
        <fullName evidence="6">Ion-translocating oxidoreductase complex subunit G</fullName>
        <ecNumber evidence="6">7.-.-.-</ecNumber>
    </recommendedName>
    <alternativeName>
        <fullName evidence="6">Rnf electron transport complex subunit G</fullName>
    </alternativeName>
</protein>
<dbReference type="PANTHER" id="PTHR36118">
    <property type="entry name" value="ION-TRANSLOCATING OXIDOREDUCTASE COMPLEX SUBUNIT G"/>
    <property type="match status" value="1"/>
</dbReference>
<evidence type="ECO:0000256" key="4">
    <source>
        <dbReference type="ARBA" id="ARBA00022643"/>
    </source>
</evidence>
<comment type="similarity">
    <text evidence="6">Belongs to the RnfG family.</text>
</comment>
<dbReference type="GO" id="GO:0009055">
    <property type="term" value="F:electron transfer activity"/>
    <property type="evidence" value="ECO:0007669"/>
    <property type="project" value="InterPro"/>
</dbReference>
<evidence type="ECO:0000256" key="3">
    <source>
        <dbReference type="ARBA" id="ARBA00022630"/>
    </source>
</evidence>
<proteinExistence type="inferred from homology"/>
<dbReference type="Proteomes" id="UP000095230">
    <property type="component" value="Unassembled WGS sequence"/>
</dbReference>
<keyword evidence="6" id="KW-1003">Cell membrane</keyword>
<keyword evidence="3 6" id="KW-0285">Flavoprotein</keyword>
<keyword evidence="6" id="KW-0472">Membrane</keyword>
<keyword evidence="6" id="KW-0812">Transmembrane</keyword>
<dbReference type="PANTHER" id="PTHR36118:SF1">
    <property type="entry name" value="ION-TRANSLOCATING OXIDOREDUCTASE COMPLEX SUBUNIT G"/>
    <property type="match status" value="1"/>
</dbReference>
<feature type="chain" id="PRO_5009179392" description="Ion-translocating oxidoreductase complex subunit G" evidence="7">
    <location>
        <begin position="25"/>
        <end position="212"/>
    </location>
</feature>
<dbReference type="Proteomes" id="UP000773469">
    <property type="component" value="Unassembled WGS sequence"/>
</dbReference>
<dbReference type="HAMAP" id="MF_00479">
    <property type="entry name" value="RsxG_RnfG"/>
    <property type="match status" value="1"/>
</dbReference>
<dbReference type="GO" id="GO:0022900">
    <property type="term" value="P:electron transport chain"/>
    <property type="evidence" value="ECO:0007669"/>
    <property type="project" value="UniProtKB-UniRule"/>
</dbReference>
<dbReference type="EMBL" id="BPEU01000017">
    <property type="protein sequence ID" value="GIU42289.1"/>
    <property type="molecule type" value="Genomic_DNA"/>
</dbReference>
<evidence type="ECO:0000256" key="6">
    <source>
        <dbReference type="HAMAP-Rule" id="MF_00479"/>
    </source>
</evidence>
<comment type="subcellular location">
    <subcellularLocation>
        <location evidence="6">Cell inner membrane</location>
        <topology evidence="6">Single-pass membrane protein</topology>
    </subcellularLocation>
</comment>
<feature type="modified residue" description="FMN phosphoryl threonine" evidence="6">
    <location>
        <position position="176"/>
    </location>
</feature>
<evidence type="ECO:0000313" key="12">
    <source>
        <dbReference type="Proteomes" id="UP000773469"/>
    </source>
</evidence>
<dbReference type="GO" id="GO:0010181">
    <property type="term" value="F:FMN binding"/>
    <property type="evidence" value="ECO:0007669"/>
    <property type="project" value="InterPro"/>
</dbReference>
<comment type="subunit">
    <text evidence="6">The complex is composed of six subunits: RnfA, RnfB, RnfC, RnfD, RnfE and RnfG.</text>
</comment>
<evidence type="ECO:0000313" key="9">
    <source>
        <dbReference type="EMBL" id="GIU42289.1"/>
    </source>
</evidence>
<dbReference type="NCBIfam" id="NF002519">
    <property type="entry name" value="PRK01908.1"/>
    <property type="match status" value="1"/>
</dbReference>
<dbReference type="OrthoDB" id="9784165at2"/>
<dbReference type="GO" id="GO:0005886">
    <property type="term" value="C:plasma membrane"/>
    <property type="evidence" value="ECO:0007669"/>
    <property type="project" value="UniProtKB-SubCell"/>
</dbReference>
<reference evidence="10 11" key="1">
    <citation type="submission" date="2016-07" db="EMBL/GenBank/DDBJ databases">
        <title>Whole-genome of two Shewanella species isolated from a digestive organ of sea cucumber Apostichopus japonicus Selenka 1867.</title>
        <authorList>
            <person name="Hong H.-H."/>
            <person name="Choi H."/>
            <person name="Cheon S."/>
            <person name="Oh J.-S."/>
            <person name="Lee H.-G."/>
            <person name="Park C."/>
        </authorList>
    </citation>
    <scope>NUCLEOTIDE SEQUENCE [LARGE SCALE GENOMIC DNA]</scope>
    <source>
        <strain evidence="10 11">CSB03KR</strain>
    </source>
</reference>
<keyword evidence="6" id="KW-0997">Cell inner membrane</keyword>
<evidence type="ECO:0000256" key="1">
    <source>
        <dbReference type="ARBA" id="ARBA00022448"/>
    </source>
</evidence>
<evidence type="ECO:0000256" key="7">
    <source>
        <dbReference type="SAM" id="SignalP"/>
    </source>
</evidence>
<name>A0A1E5J0P7_SHECO</name>